<reference evidence="2" key="1">
    <citation type="submission" date="2018-03" db="EMBL/GenBank/DDBJ databases">
        <title>New taxa in the Lactobacillus gasseri group.</title>
        <authorList>
            <person name="Tanizawa Y."/>
            <person name="Tohno M."/>
            <person name="Endo A."/>
            <person name="Arita M."/>
        </authorList>
    </citation>
    <scope>NUCLEOTIDE SEQUENCE [LARGE SCALE GENOMIC DNA]</scope>
    <source>
        <strain evidence="2">DSM 24759</strain>
    </source>
</reference>
<dbReference type="OrthoDB" id="2314505at2"/>
<sequence length="160" mass="17876">MENLTTMNLADELAASQDKIISGEEKLDLERIFSEIDSLKVLDKPIKDYLSMKVEDYDDGESDGKLTLLDMNQALSDVQDRILTNHVDGYVDKNEINLTYNHEAPFEDGNYDRATDLHVLLYSLKVIGAVRAIDETDLRKVLSKDAVLSLGLAANTLANN</sequence>
<dbReference type="Proteomes" id="UP000257317">
    <property type="component" value="Unassembled WGS sequence"/>
</dbReference>
<accession>A0A2Z6TGQ0</accession>
<dbReference type="AlphaFoldDB" id="A0A2Z6TGQ0"/>
<keyword evidence="2" id="KW-1185">Reference proteome</keyword>
<name>A0A2Z6TGQ0_9LACO</name>
<comment type="caution">
    <text evidence="1">The sequence shown here is derived from an EMBL/GenBank/DDBJ whole genome shotgun (WGS) entry which is preliminary data.</text>
</comment>
<proteinExistence type="predicted"/>
<protein>
    <submittedName>
        <fullName evidence="1">Uncharacterized protein</fullName>
    </submittedName>
</protein>
<dbReference type="EMBL" id="BFBY01000009">
    <property type="protein sequence ID" value="GBG05262.1"/>
    <property type="molecule type" value="Genomic_DNA"/>
</dbReference>
<dbReference type="RefSeq" id="WP_117118591.1">
    <property type="nucleotide sequence ID" value="NZ_BFBY01000009.1"/>
</dbReference>
<gene>
    <name evidence="1" type="ORF">LrDSM24759_11760</name>
</gene>
<evidence type="ECO:0000313" key="2">
    <source>
        <dbReference type="Proteomes" id="UP000257317"/>
    </source>
</evidence>
<evidence type="ECO:0000313" key="1">
    <source>
        <dbReference type="EMBL" id="GBG05262.1"/>
    </source>
</evidence>
<organism evidence="1 2">
    <name type="scientific">Lactobacillus rodentium</name>
    <dbReference type="NCBI Taxonomy" id="947835"/>
    <lineage>
        <taxon>Bacteria</taxon>
        <taxon>Bacillati</taxon>
        <taxon>Bacillota</taxon>
        <taxon>Bacilli</taxon>
        <taxon>Lactobacillales</taxon>
        <taxon>Lactobacillaceae</taxon>
        <taxon>Lactobacillus</taxon>
    </lineage>
</organism>